<reference evidence="1" key="1">
    <citation type="journal article" date="2023" name="G3 (Bethesda)">
        <title>A reference genome for the long-term kleptoplast-retaining sea slug Elysia crispata morphotype clarki.</title>
        <authorList>
            <person name="Eastman K.E."/>
            <person name="Pendleton A.L."/>
            <person name="Shaikh M.A."/>
            <person name="Suttiyut T."/>
            <person name="Ogas R."/>
            <person name="Tomko P."/>
            <person name="Gavelis G."/>
            <person name="Widhalm J.R."/>
            <person name="Wisecaver J.H."/>
        </authorList>
    </citation>
    <scope>NUCLEOTIDE SEQUENCE</scope>
    <source>
        <strain evidence="1">ECLA1</strain>
    </source>
</reference>
<evidence type="ECO:0000313" key="2">
    <source>
        <dbReference type="Proteomes" id="UP001283361"/>
    </source>
</evidence>
<name>A0AAE1DP57_9GAST</name>
<dbReference type="EMBL" id="JAWDGP010003196">
    <property type="protein sequence ID" value="KAK3776593.1"/>
    <property type="molecule type" value="Genomic_DNA"/>
</dbReference>
<dbReference type="AlphaFoldDB" id="A0AAE1DP57"/>
<protein>
    <submittedName>
        <fullName evidence="1">Uncharacterized protein</fullName>
    </submittedName>
</protein>
<accession>A0AAE1DP57</accession>
<gene>
    <name evidence="1" type="ORF">RRG08_012712</name>
</gene>
<evidence type="ECO:0000313" key="1">
    <source>
        <dbReference type="EMBL" id="KAK3776593.1"/>
    </source>
</evidence>
<comment type="caution">
    <text evidence="1">The sequence shown here is derived from an EMBL/GenBank/DDBJ whole genome shotgun (WGS) entry which is preliminary data.</text>
</comment>
<sequence length="119" mass="13588">MCIGGSKNPSVFIESHQAFLLCSTFLPESSTLEALRTRQCLLNHTRFSCYSHLSTRVKYIGGSENPSVFIESHQAFLYTHLSARVMYIGGSENPSVFIESHQVFLLFSPFYQSHVHWRL</sequence>
<organism evidence="1 2">
    <name type="scientific">Elysia crispata</name>
    <name type="common">lettuce slug</name>
    <dbReference type="NCBI Taxonomy" id="231223"/>
    <lineage>
        <taxon>Eukaryota</taxon>
        <taxon>Metazoa</taxon>
        <taxon>Spiralia</taxon>
        <taxon>Lophotrochozoa</taxon>
        <taxon>Mollusca</taxon>
        <taxon>Gastropoda</taxon>
        <taxon>Heterobranchia</taxon>
        <taxon>Euthyneura</taxon>
        <taxon>Panpulmonata</taxon>
        <taxon>Sacoglossa</taxon>
        <taxon>Placobranchoidea</taxon>
        <taxon>Plakobranchidae</taxon>
        <taxon>Elysia</taxon>
    </lineage>
</organism>
<proteinExistence type="predicted"/>
<dbReference type="Proteomes" id="UP001283361">
    <property type="component" value="Unassembled WGS sequence"/>
</dbReference>
<keyword evidence="2" id="KW-1185">Reference proteome</keyword>